<feature type="DNA-binding region" description="H-T-H motif" evidence="4">
    <location>
        <begin position="40"/>
        <end position="59"/>
    </location>
</feature>
<dbReference type="Pfam" id="PF00440">
    <property type="entry name" value="TetR_N"/>
    <property type="match status" value="1"/>
</dbReference>
<feature type="domain" description="HTH tetR-type" evidence="5">
    <location>
        <begin position="17"/>
        <end position="77"/>
    </location>
</feature>
<evidence type="ECO:0000256" key="4">
    <source>
        <dbReference type="PROSITE-ProRule" id="PRU00335"/>
    </source>
</evidence>
<sequence length="219" mass="24242">MSADTGETPVVESARRKRTRDRLIDAAYDVFAEHGIAAATVEQITEQAGFTRGAFYSNFESKEELFFALADRENQVRFDRLEAGLTAYLPERGQITTDQISGIVRDFLGLQPDNRSWCLMQSEFQMLALRDPEVGKTYISGENRAMSMLGARLDELVAMVGLRFTMDSRELSQVLGAIYSDGITRVMLAGSSNPGPDTIDEVSDTIARIVQAFTEPIPA</sequence>
<dbReference type="InterPro" id="IPR050109">
    <property type="entry name" value="HTH-type_TetR-like_transc_reg"/>
</dbReference>
<evidence type="ECO:0000256" key="3">
    <source>
        <dbReference type="ARBA" id="ARBA00023163"/>
    </source>
</evidence>
<accession>A0A3L7AVL5</accession>
<keyword evidence="1" id="KW-0805">Transcription regulation</keyword>
<evidence type="ECO:0000313" key="7">
    <source>
        <dbReference type="Proteomes" id="UP000269438"/>
    </source>
</evidence>
<organism evidence="6 7">
    <name type="scientific">Mycetocola lacteus</name>
    <dbReference type="NCBI Taxonomy" id="76637"/>
    <lineage>
        <taxon>Bacteria</taxon>
        <taxon>Bacillati</taxon>
        <taxon>Actinomycetota</taxon>
        <taxon>Actinomycetes</taxon>
        <taxon>Micrococcales</taxon>
        <taxon>Microbacteriaceae</taxon>
        <taxon>Mycetocola</taxon>
    </lineage>
</organism>
<dbReference type="SUPFAM" id="SSF46689">
    <property type="entry name" value="Homeodomain-like"/>
    <property type="match status" value="1"/>
</dbReference>
<dbReference type="PROSITE" id="PS50977">
    <property type="entry name" value="HTH_TETR_2"/>
    <property type="match status" value="1"/>
</dbReference>
<dbReference type="OrthoDB" id="7252896at2"/>
<proteinExistence type="predicted"/>
<evidence type="ECO:0000256" key="1">
    <source>
        <dbReference type="ARBA" id="ARBA00023015"/>
    </source>
</evidence>
<dbReference type="RefSeq" id="WP_121687645.1">
    <property type="nucleotide sequence ID" value="NZ_RCUY01000002.1"/>
</dbReference>
<name>A0A3L7AVL5_9MICO</name>
<reference evidence="6 7" key="1">
    <citation type="submission" date="2018-10" db="EMBL/GenBank/DDBJ databases">
        <authorList>
            <person name="Li J."/>
        </authorList>
    </citation>
    <scope>NUCLEOTIDE SEQUENCE [LARGE SCALE GENOMIC DNA]</scope>
    <source>
        <strain evidence="6 7">JCM 11654</strain>
    </source>
</reference>
<dbReference type="InterPro" id="IPR001647">
    <property type="entry name" value="HTH_TetR"/>
</dbReference>
<keyword evidence="3" id="KW-0804">Transcription</keyword>
<dbReference type="PANTHER" id="PTHR30055:SF234">
    <property type="entry name" value="HTH-TYPE TRANSCRIPTIONAL REGULATOR BETI"/>
    <property type="match status" value="1"/>
</dbReference>
<keyword evidence="2 4" id="KW-0238">DNA-binding</keyword>
<dbReference type="EMBL" id="RCUY01000002">
    <property type="protein sequence ID" value="RLP84025.1"/>
    <property type="molecule type" value="Genomic_DNA"/>
</dbReference>
<evidence type="ECO:0000256" key="2">
    <source>
        <dbReference type="ARBA" id="ARBA00023125"/>
    </source>
</evidence>
<dbReference type="Proteomes" id="UP000269438">
    <property type="component" value="Unassembled WGS sequence"/>
</dbReference>
<dbReference type="PANTHER" id="PTHR30055">
    <property type="entry name" value="HTH-TYPE TRANSCRIPTIONAL REGULATOR RUTR"/>
    <property type="match status" value="1"/>
</dbReference>
<dbReference type="GO" id="GO:0003700">
    <property type="term" value="F:DNA-binding transcription factor activity"/>
    <property type="evidence" value="ECO:0007669"/>
    <property type="project" value="TreeGrafter"/>
</dbReference>
<dbReference type="SUPFAM" id="SSF48498">
    <property type="entry name" value="Tetracyclin repressor-like, C-terminal domain"/>
    <property type="match status" value="1"/>
</dbReference>
<dbReference type="AlphaFoldDB" id="A0A3L7AVL5"/>
<gene>
    <name evidence="6" type="ORF">D9V34_04285</name>
</gene>
<evidence type="ECO:0000313" key="6">
    <source>
        <dbReference type="EMBL" id="RLP84025.1"/>
    </source>
</evidence>
<dbReference type="Gene3D" id="1.10.357.10">
    <property type="entry name" value="Tetracycline Repressor, domain 2"/>
    <property type="match status" value="1"/>
</dbReference>
<keyword evidence="7" id="KW-1185">Reference proteome</keyword>
<dbReference type="PRINTS" id="PR00455">
    <property type="entry name" value="HTHTETR"/>
</dbReference>
<dbReference type="GO" id="GO:0000976">
    <property type="term" value="F:transcription cis-regulatory region binding"/>
    <property type="evidence" value="ECO:0007669"/>
    <property type="project" value="TreeGrafter"/>
</dbReference>
<dbReference type="InterPro" id="IPR009057">
    <property type="entry name" value="Homeodomain-like_sf"/>
</dbReference>
<protein>
    <submittedName>
        <fullName evidence="6">TetR/AcrR family transcriptional regulator</fullName>
    </submittedName>
</protein>
<dbReference type="InterPro" id="IPR036271">
    <property type="entry name" value="Tet_transcr_reg_TetR-rel_C_sf"/>
</dbReference>
<comment type="caution">
    <text evidence="6">The sequence shown here is derived from an EMBL/GenBank/DDBJ whole genome shotgun (WGS) entry which is preliminary data.</text>
</comment>
<evidence type="ECO:0000259" key="5">
    <source>
        <dbReference type="PROSITE" id="PS50977"/>
    </source>
</evidence>